<reference evidence="2" key="1">
    <citation type="submission" date="2023-03" db="EMBL/GenBank/DDBJ databases">
        <authorList>
            <person name="Julca I."/>
        </authorList>
    </citation>
    <scope>NUCLEOTIDE SEQUENCE</scope>
</reference>
<name>A0AAV1D059_OLDCO</name>
<dbReference type="EMBL" id="OX459121">
    <property type="protein sequence ID" value="CAI9101275.1"/>
    <property type="molecule type" value="Genomic_DNA"/>
</dbReference>
<feature type="region of interest" description="Disordered" evidence="1">
    <location>
        <begin position="234"/>
        <end position="253"/>
    </location>
</feature>
<organism evidence="2 3">
    <name type="scientific">Oldenlandia corymbosa var. corymbosa</name>
    <dbReference type="NCBI Taxonomy" id="529605"/>
    <lineage>
        <taxon>Eukaryota</taxon>
        <taxon>Viridiplantae</taxon>
        <taxon>Streptophyta</taxon>
        <taxon>Embryophyta</taxon>
        <taxon>Tracheophyta</taxon>
        <taxon>Spermatophyta</taxon>
        <taxon>Magnoliopsida</taxon>
        <taxon>eudicotyledons</taxon>
        <taxon>Gunneridae</taxon>
        <taxon>Pentapetalae</taxon>
        <taxon>asterids</taxon>
        <taxon>lamiids</taxon>
        <taxon>Gentianales</taxon>
        <taxon>Rubiaceae</taxon>
        <taxon>Rubioideae</taxon>
        <taxon>Spermacoceae</taxon>
        <taxon>Hedyotis-Oldenlandia complex</taxon>
        <taxon>Oldenlandia</taxon>
    </lineage>
</organism>
<feature type="compositionally biased region" description="Basic residues" evidence="1">
    <location>
        <begin position="319"/>
        <end position="328"/>
    </location>
</feature>
<dbReference type="PANTHER" id="PTHR34059:SF6">
    <property type="entry name" value="DUF4408 DOMAIN-CONTAINING PROTEIN"/>
    <property type="match status" value="1"/>
</dbReference>
<evidence type="ECO:0000313" key="2">
    <source>
        <dbReference type="EMBL" id="CAI9101275.1"/>
    </source>
</evidence>
<proteinExistence type="predicted"/>
<dbReference type="Pfam" id="PF05553">
    <property type="entry name" value="DUF761"/>
    <property type="match status" value="1"/>
</dbReference>
<feature type="compositionally biased region" description="Polar residues" evidence="1">
    <location>
        <begin position="506"/>
        <end position="523"/>
    </location>
</feature>
<feature type="region of interest" description="Disordered" evidence="1">
    <location>
        <begin position="475"/>
        <end position="568"/>
    </location>
</feature>
<dbReference type="Proteomes" id="UP001161247">
    <property type="component" value="Chromosome 4"/>
</dbReference>
<dbReference type="PANTHER" id="PTHR34059">
    <property type="entry name" value="EXPRESSED PROTEIN"/>
    <property type="match status" value="1"/>
</dbReference>
<dbReference type="InterPro" id="IPR008480">
    <property type="entry name" value="DUF761_pln"/>
</dbReference>
<accession>A0AAV1D059</accession>
<feature type="region of interest" description="Disordered" evidence="1">
    <location>
        <begin position="273"/>
        <end position="368"/>
    </location>
</feature>
<gene>
    <name evidence="2" type="ORF">OLC1_LOCUS10901</name>
</gene>
<evidence type="ECO:0000313" key="3">
    <source>
        <dbReference type="Proteomes" id="UP001161247"/>
    </source>
</evidence>
<protein>
    <submittedName>
        <fullName evidence="2">OLC1v1038559C1</fullName>
    </submittedName>
</protein>
<sequence length="596" mass="65520">MAAASSDSHLQNFGPNSRLNQQQSSKSSCSSFLCKSLIIIVVLVLVPSFPSQAPDFITQSILREFWELFYLLVIGVAVSYGLFCRKSVVAEVEIQSRGSVDAASSHACLSGVFDVPSIFEDGFEKLCVSDEKLSVKNWDFFSSGRKSSSKGSPLIGGGKKFLSLATGNGNDGENDVVAYEAYKENVSQVWNSQFLQGESLVVVANGSCAVDKHKPLGLPIRSLRSRIADSDNREFINSNGAENPSKGSSMSSIASGKLEKIRRPMPLCLEKKFQEVAGPPKSSLQPKSERKEFGEEVSSFGQSFDSRPHYGGNFEMKQFRSKSSRHPKSFGTSSLLPELSNLPKEDSQLKKGLNGFSDTVPPPNVASETVVESFAPKARGVSIGSSSELDMQRTSKDFFNNSSLSAMQDVLDRGKQKSDSMISGSKPSKLSRVLGKGISVRTLRSRVFAADNMKREEVCSDKINEKVEEKHHEFEAPLLMKNAKEGDCKDQPVRVQRPYSEKAPPVQNSTFSASQNYESQNIADSTLLSEKDSESESEPEDLQVTPAEKEIAPNHVEHAELEGSEVDRKADEFIAKFREQMRLQKIASVRRRSSQT</sequence>
<feature type="compositionally biased region" description="Basic and acidic residues" evidence="1">
    <location>
        <begin position="547"/>
        <end position="568"/>
    </location>
</feature>
<feature type="compositionally biased region" description="Basic and acidic residues" evidence="1">
    <location>
        <begin position="482"/>
        <end position="492"/>
    </location>
</feature>
<evidence type="ECO:0000256" key="1">
    <source>
        <dbReference type="SAM" id="MobiDB-lite"/>
    </source>
</evidence>
<keyword evidence="3" id="KW-1185">Reference proteome</keyword>
<feature type="region of interest" description="Disordered" evidence="1">
    <location>
        <begin position="1"/>
        <end position="23"/>
    </location>
</feature>
<dbReference type="AlphaFoldDB" id="A0AAV1D059"/>